<gene>
    <name evidence="4" type="ORF">PG991_014219</name>
</gene>
<dbReference type="EMBL" id="JAQQWI010000018">
    <property type="protein sequence ID" value="KAK8001997.1"/>
    <property type="molecule type" value="Genomic_DNA"/>
</dbReference>
<feature type="region of interest" description="Disordered" evidence="1">
    <location>
        <begin position="140"/>
        <end position="166"/>
    </location>
</feature>
<evidence type="ECO:0000313" key="5">
    <source>
        <dbReference type="Proteomes" id="UP001396898"/>
    </source>
</evidence>
<proteinExistence type="predicted"/>
<dbReference type="InterPro" id="IPR046529">
    <property type="entry name" value="DUF6594"/>
</dbReference>
<keyword evidence="2" id="KW-0472">Membrane</keyword>
<sequence>MDGPFILIETSRACWVRQYRHHPENTMANTAHPFEAHPPKPKPKNLDSFPELYPDKDVLVSSRTGWPWIAARERQFANEDFHRGFFYPTNRCLLYYEQRINCLDLRLYELEMEEDDEALCQLSFDPEELLAPFRELADPVVSSSDNGQPRQPGADSPEEGNLDDTKRKRMRMKEKLIQEIDQVNLLNASQAVQTKPRVSREQHYAFYKKIKHKNRLTESASQYLWHTDDFALPVGKLDFSFLRLRRYLEKTHTLTPRGLQEIVDFFRRGLCSLCRCFDLPPPPLRPDRDEEDDLEYDYDTRALEWLSRFLLAPTVAALLLVPVAILFFAKLSKAAEFGVVLTFVALFVLAVSCFERSTVKIIIGVCAFEAVLAAFLAK</sequence>
<keyword evidence="5" id="KW-1185">Reference proteome</keyword>
<feature type="domain" description="DUF6594" evidence="3">
    <location>
        <begin position="82"/>
        <end position="373"/>
    </location>
</feature>
<feature type="transmembrane region" description="Helical" evidence="2">
    <location>
        <begin position="309"/>
        <end position="329"/>
    </location>
</feature>
<accession>A0ABR1R904</accession>
<evidence type="ECO:0000259" key="3">
    <source>
        <dbReference type="Pfam" id="PF20237"/>
    </source>
</evidence>
<dbReference type="Pfam" id="PF20237">
    <property type="entry name" value="DUF6594"/>
    <property type="match status" value="1"/>
</dbReference>
<keyword evidence="2" id="KW-1133">Transmembrane helix</keyword>
<evidence type="ECO:0000256" key="2">
    <source>
        <dbReference type="SAM" id="Phobius"/>
    </source>
</evidence>
<protein>
    <recommendedName>
        <fullName evidence="3">DUF6594 domain-containing protein</fullName>
    </recommendedName>
</protein>
<reference evidence="4 5" key="1">
    <citation type="submission" date="2023-01" db="EMBL/GenBank/DDBJ databases">
        <title>Analysis of 21 Apiospora genomes using comparative genomics revels a genus with tremendous synthesis potential of carbohydrate active enzymes and secondary metabolites.</title>
        <authorList>
            <person name="Sorensen T."/>
        </authorList>
    </citation>
    <scope>NUCLEOTIDE SEQUENCE [LARGE SCALE GENOMIC DNA]</scope>
    <source>
        <strain evidence="4 5">CBS 20057</strain>
    </source>
</reference>
<evidence type="ECO:0000313" key="4">
    <source>
        <dbReference type="EMBL" id="KAK8001997.1"/>
    </source>
</evidence>
<feature type="transmembrane region" description="Helical" evidence="2">
    <location>
        <begin position="335"/>
        <end position="354"/>
    </location>
</feature>
<name>A0ABR1R904_9PEZI</name>
<feature type="transmembrane region" description="Helical" evidence="2">
    <location>
        <begin position="361"/>
        <end position="377"/>
    </location>
</feature>
<comment type="caution">
    <text evidence="4">The sequence shown here is derived from an EMBL/GenBank/DDBJ whole genome shotgun (WGS) entry which is preliminary data.</text>
</comment>
<keyword evidence="2" id="KW-0812">Transmembrane</keyword>
<dbReference type="Proteomes" id="UP001396898">
    <property type="component" value="Unassembled WGS sequence"/>
</dbReference>
<evidence type="ECO:0000256" key="1">
    <source>
        <dbReference type="SAM" id="MobiDB-lite"/>
    </source>
</evidence>
<organism evidence="4 5">
    <name type="scientific">Apiospora marii</name>
    <dbReference type="NCBI Taxonomy" id="335849"/>
    <lineage>
        <taxon>Eukaryota</taxon>
        <taxon>Fungi</taxon>
        <taxon>Dikarya</taxon>
        <taxon>Ascomycota</taxon>
        <taxon>Pezizomycotina</taxon>
        <taxon>Sordariomycetes</taxon>
        <taxon>Xylariomycetidae</taxon>
        <taxon>Amphisphaeriales</taxon>
        <taxon>Apiosporaceae</taxon>
        <taxon>Apiospora</taxon>
    </lineage>
</organism>